<dbReference type="AlphaFoldDB" id="A0A072P4B5"/>
<dbReference type="InterPro" id="IPR020023">
    <property type="entry name" value="PseG"/>
</dbReference>
<dbReference type="EMBL" id="JJRY01000001">
    <property type="protein sequence ID" value="KEF40320.1"/>
    <property type="molecule type" value="Genomic_DNA"/>
</dbReference>
<name>A0A072P4B5_SCHAZ</name>
<dbReference type="InterPro" id="IPR007235">
    <property type="entry name" value="Glyco_trans_28_C"/>
</dbReference>
<dbReference type="GO" id="GO:0016758">
    <property type="term" value="F:hexosyltransferase activity"/>
    <property type="evidence" value="ECO:0007669"/>
    <property type="project" value="InterPro"/>
</dbReference>
<evidence type="ECO:0000259" key="4">
    <source>
        <dbReference type="Pfam" id="PF04101"/>
    </source>
</evidence>
<sequence>MQILIRADASTEIGSGHIMRCLTFADMLRKEGATVYFVCRELKGHLCGFIEAKGYHCLRLSHLKPTFDQQKDAQETLLLLEFNGLKFDIVIIDHYLIDLLWEQAVRTAISNIMVIDDLADRKHDCDILLDQNYFKNFEKRYDDLVPTGCNKLLGLKYLLLRPEFYEENTVIDKKCKPIQDLLIFYGGSDPTNETVKVLEALDQIKLTDLTIHIVVGLSNANLKLIENRCRDRNFHFYVQIDYLAQLMKKADLALGAGGLTMWERCYLGLPSIITVVAENQKASTEAAAEYGAVWNLGWHENVKVSNLVDIINNAIENPDTLKNMSIKAKQLLKSDVKYQIHPVIESIINILR</sequence>
<organism evidence="5 6">
    <name type="scientific">Schinkia azotoformans MEV2011</name>
    <dbReference type="NCBI Taxonomy" id="1348973"/>
    <lineage>
        <taxon>Bacteria</taxon>
        <taxon>Bacillati</taxon>
        <taxon>Bacillota</taxon>
        <taxon>Bacilli</taxon>
        <taxon>Bacillales</taxon>
        <taxon>Bacillaceae</taxon>
        <taxon>Calidifontibacillus/Schinkia group</taxon>
        <taxon>Schinkia</taxon>
    </lineage>
</organism>
<evidence type="ECO:0000256" key="1">
    <source>
        <dbReference type="ARBA" id="ARBA00023136"/>
    </source>
</evidence>
<dbReference type="SUPFAM" id="SSF53756">
    <property type="entry name" value="UDP-Glycosyltransferase/glycogen phosphorylase"/>
    <property type="match status" value="1"/>
</dbReference>
<dbReference type="Pfam" id="PF04101">
    <property type="entry name" value="Glyco_tran_28_C"/>
    <property type="match status" value="1"/>
</dbReference>
<dbReference type="Proteomes" id="UP000027936">
    <property type="component" value="Unassembled WGS sequence"/>
</dbReference>
<evidence type="ECO:0000256" key="2">
    <source>
        <dbReference type="PIRSR" id="PIRSR620023-1"/>
    </source>
</evidence>
<accession>A0A072P4B5</accession>
<comment type="caution">
    <text evidence="5">The sequence shown here is derived from an EMBL/GenBank/DDBJ whole genome shotgun (WGS) entry which is preliminary data.</text>
</comment>
<keyword evidence="1" id="KW-0472">Membrane</keyword>
<dbReference type="Gene3D" id="3.40.50.2000">
    <property type="entry name" value="Glycogen Phosphorylase B"/>
    <property type="match status" value="1"/>
</dbReference>
<feature type="active site" description="Proton acceptor" evidence="2">
    <location>
        <position position="17"/>
    </location>
</feature>
<evidence type="ECO:0000256" key="3">
    <source>
        <dbReference type="PIRSR" id="PIRSR620023-2"/>
    </source>
</evidence>
<protein>
    <submittedName>
        <fullName evidence="5">Pseudaminic acid biosynthesis-associated protein PseG</fullName>
    </submittedName>
</protein>
<feature type="binding site" evidence="3">
    <location>
        <position position="161"/>
    </location>
    <ligand>
        <name>substrate</name>
    </ligand>
</feature>
<feature type="binding site" evidence="3">
    <location>
        <position position="263"/>
    </location>
    <ligand>
        <name>substrate</name>
    </ligand>
</feature>
<dbReference type="PATRIC" id="fig|1348973.3.peg.334"/>
<dbReference type="PANTHER" id="PTHR21015">
    <property type="entry name" value="UDP-N-ACETYLGLUCOSAMINE--N-ACETYLMURAMYL-(PENTAPEPTIDE) PYROPHOSPHORYL-UNDECAPRENOL N-ACETYLGLUCOSAMINE TRANSFERASE 1"/>
    <property type="match status" value="1"/>
</dbReference>
<gene>
    <name evidence="5" type="ORF">M670_00346</name>
</gene>
<dbReference type="RefSeq" id="WP_035192716.1">
    <property type="nucleotide sequence ID" value="NZ_JJRY01000001.1"/>
</dbReference>
<evidence type="ECO:0000313" key="5">
    <source>
        <dbReference type="EMBL" id="KEF40320.1"/>
    </source>
</evidence>
<proteinExistence type="predicted"/>
<feature type="domain" description="Glycosyl transferase family 28 C-terminal" evidence="4">
    <location>
        <begin position="184"/>
        <end position="336"/>
    </location>
</feature>
<dbReference type="Gene3D" id="3.40.50.11190">
    <property type="match status" value="1"/>
</dbReference>
<dbReference type="NCBIfam" id="TIGR03590">
    <property type="entry name" value="PseG"/>
    <property type="match status" value="1"/>
</dbReference>
<reference evidence="5 6" key="1">
    <citation type="submission" date="2014-04" db="EMBL/GenBank/DDBJ databases">
        <title>Draft genome sequence of Bacillus azotoformans MEV2011, a (co-) denitrifying strain unable to grow in the presence of oxygen.</title>
        <authorList>
            <person name="Nielsen M."/>
            <person name="Schreiber L."/>
            <person name="Finster K."/>
            <person name="Schramm A."/>
        </authorList>
    </citation>
    <scope>NUCLEOTIDE SEQUENCE [LARGE SCALE GENOMIC DNA]</scope>
    <source>
        <strain evidence="5 6">MEV2011</strain>
    </source>
</reference>
<evidence type="ECO:0000313" key="6">
    <source>
        <dbReference type="Proteomes" id="UP000027936"/>
    </source>
</evidence>
<dbReference type="OrthoDB" id="9805604at2"/>
<dbReference type="PANTHER" id="PTHR21015:SF22">
    <property type="entry name" value="GLYCOSYLTRANSFERASE"/>
    <property type="match status" value="1"/>
</dbReference>